<feature type="compositionally biased region" description="Polar residues" evidence="1">
    <location>
        <begin position="124"/>
        <end position="147"/>
    </location>
</feature>
<dbReference type="GO" id="GO:0007165">
    <property type="term" value="P:signal transduction"/>
    <property type="evidence" value="ECO:0007669"/>
    <property type="project" value="InterPro"/>
</dbReference>
<evidence type="ECO:0000259" key="2">
    <source>
        <dbReference type="PROSITE" id="PS50200"/>
    </source>
</evidence>
<organism evidence="3 4">
    <name type="scientific">Dreissena polymorpha</name>
    <name type="common">Zebra mussel</name>
    <name type="synonym">Mytilus polymorpha</name>
    <dbReference type="NCBI Taxonomy" id="45954"/>
    <lineage>
        <taxon>Eukaryota</taxon>
        <taxon>Metazoa</taxon>
        <taxon>Spiralia</taxon>
        <taxon>Lophotrochozoa</taxon>
        <taxon>Mollusca</taxon>
        <taxon>Bivalvia</taxon>
        <taxon>Autobranchia</taxon>
        <taxon>Heteroconchia</taxon>
        <taxon>Euheterodonta</taxon>
        <taxon>Imparidentia</taxon>
        <taxon>Neoheterodontei</taxon>
        <taxon>Myida</taxon>
        <taxon>Dreissenoidea</taxon>
        <taxon>Dreissenidae</taxon>
        <taxon>Dreissena</taxon>
    </lineage>
</organism>
<dbReference type="EMBL" id="JAIWYP010000004">
    <property type="protein sequence ID" value="KAH3838027.1"/>
    <property type="molecule type" value="Genomic_DNA"/>
</dbReference>
<dbReference type="Pfam" id="PF00788">
    <property type="entry name" value="RA"/>
    <property type="match status" value="1"/>
</dbReference>
<reference evidence="3" key="1">
    <citation type="journal article" date="2019" name="bioRxiv">
        <title>The Genome of the Zebra Mussel, Dreissena polymorpha: A Resource for Invasive Species Research.</title>
        <authorList>
            <person name="McCartney M.A."/>
            <person name="Auch B."/>
            <person name="Kono T."/>
            <person name="Mallez S."/>
            <person name="Zhang Y."/>
            <person name="Obille A."/>
            <person name="Becker A."/>
            <person name="Abrahante J.E."/>
            <person name="Garbe J."/>
            <person name="Badalamenti J.P."/>
            <person name="Herman A."/>
            <person name="Mangelson H."/>
            <person name="Liachko I."/>
            <person name="Sullivan S."/>
            <person name="Sone E.D."/>
            <person name="Koren S."/>
            <person name="Silverstein K.A.T."/>
            <person name="Beckman K.B."/>
            <person name="Gohl D.M."/>
        </authorList>
    </citation>
    <scope>NUCLEOTIDE SEQUENCE</scope>
    <source>
        <strain evidence="3">Duluth1</strain>
        <tissue evidence="3">Whole animal</tissue>
    </source>
</reference>
<evidence type="ECO:0000256" key="1">
    <source>
        <dbReference type="SAM" id="MobiDB-lite"/>
    </source>
</evidence>
<proteinExistence type="predicted"/>
<dbReference type="AlphaFoldDB" id="A0A9D4KDU4"/>
<reference evidence="3" key="2">
    <citation type="submission" date="2020-11" db="EMBL/GenBank/DDBJ databases">
        <authorList>
            <person name="McCartney M.A."/>
            <person name="Auch B."/>
            <person name="Kono T."/>
            <person name="Mallez S."/>
            <person name="Becker A."/>
            <person name="Gohl D.M."/>
            <person name="Silverstein K.A.T."/>
            <person name="Koren S."/>
            <person name="Bechman K.B."/>
            <person name="Herman A."/>
            <person name="Abrahante J.E."/>
            <person name="Garbe J."/>
        </authorList>
    </citation>
    <scope>NUCLEOTIDE SEQUENCE</scope>
    <source>
        <strain evidence="3">Duluth1</strain>
        <tissue evidence="3">Whole animal</tissue>
    </source>
</reference>
<sequence>MGLYDIGKYLISFSFNGKKTILKVTKYTTCDDVIEMLAHLQRMNIRTADYCVYEITSHLYRAIQGRELVVKVWRSWGCESGRFSFLVDRKQKRCADPRSFRLKQLSPESQIDELFLKNACTQQQSNPNQQIRPANEGVNSRSTSNKSEGSEERKTGKEIVFAKFFSDLRKSKSKLSRFSSKLFSSTADSYCDVNATLSLKNLLHQRCRNVWDKYSDSESNASWDCSSLTASTSDDDSFDSTDSSDFVRESISNAGLDKAFVKSPADSDSDEGIEVTSMTSVDLNSAFVGDVDAMHCSQMSQRHSLLSIKDFDRVASSNKLNRKLSDDDFLKELFGSNGSEHVVSEDDAMESFMRSRLDSF</sequence>
<dbReference type="Proteomes" id="UP000828390">
    <property type="component" value="Unassembled WGS sequence"/>
</dbReference>
<dbReference type="PROSITE" id="PS50200">
    <property type="entry name" value="RA"/>
    <property type="match status" value="1"/>
</dbReference>
<dbReference type="InterPro" id="IPR000159">
    <property type="entry name" value="RA_dom"/>
</dbReference>
<dbReference type="Gene3D" id="3.10.20.90">
    <property type="entry name" value="Phosphatidylinositol 3-kinase Catalytic Subunit, Chain A, domain 1"/>
    <property type="match status" value="1"/>
</dbReference>
<name>A0A9D4KDU4_DREPO</name>
<evidence type="ECO:0000313" key="4">
    <source>
        <dbReference type="Proteomes" id="UP000828390"/>
    </source>
</evidence>
<gene>
    <name evidence="3" type="ORF">DPMN_111432</name>
</gene>
<accession>A0A9D4KDU4</accession>
<feature type="region of interest" description="Disordered" evidence="1">
    <location>
        <begin position="124"/>
        <end position="154"/>
    </location>
</feature>
<evidence type="ECO:0000313" key="3">
    <source>
        <dbReference type="EMBL" id="KAH3838027.1"/>
    </source>
</evidence>
<comment type="caution">
    <text evidence="3">The sequence shown here is derived from an EMBL/GenBank/DDBJ whole genome shotgun (WGS) entry which is preliminary data.</text>
</comment>
<dbReference type="SUPFAM" id="SSF54236">
    <property type="entry name" value="Ubiquitin-like"/>
    <property type="match status" value="1"/>
</dbReference>
<protein>
    <recommendedName>
        <fullName evidence="2">Ras-associating domain-containing protein</fullName>
    </recommendedName>
</protein>
<feature type="domain" description="Ras-associating" evidence="2">
    <location>
        <begin position="22"/>
        <end position="92"/>
    </location>
</feature>
<keyword evidence="4" id="KW-1185">Reference proteome</keyword>
<dbReference type="InterPro" id="IPR029071">
    <property type="entry name" value="Ubiquitin-like_domsf"/>
</dbReference>